<dbReference type="InterPro" id="IPR017946">
    <property type="entry name" value="PLC-like_Pdiesterase_TIM-brl"/>
</dbReference>
<dbReference type="PANTHER" id="PTHR46211">
    <property type="entry name" value="GLYCEROPHOSPHORYL DIESTER PHOSPHODIESTERASE"/>
    <property type="match status" value="1"/>
</dbReference>
<name>A0ABQ0AL20_9RHOB</name>
<dbReference type="Proteomes" id="UP001441944">
    <property type="component" value="Unassembled WGS sequence"/>
</dbReference>
<proteinExistence type="predicted"/>
<dbReference type="PANTHER" id="PTHR46211:SF14">
    <property type="entry name" value="GLYCEROPHOSPHODIESTER PHOSPHODIESTERASE"/>
    <property type="match status" value="1"/>
</dbReference>
<dbReference type="Gene3D" id="3.20.20.190">
    <property type="entry name" value="Phosphatidylinositol (PI) phosphodiesterase"/>
    <property type="match status" value="1"/>
</dbReference>
<dbReference type="PROSITE" id="PS50007">
    <property type="entry name" value="PIPLC_X_DOMAIN"/>
    <property type="match status" value="1"/>
</dbReference>
<sequence length="318" mass="34305">MQFPQLAAFTGGDGLIRVIGHRGARGVMPENTMEGFAFTLNCGVRLLEFDVVMSRDGVPVITHNHSLTGSIVRDGAGNWLQGAEPRVSDLDWAYLAEMDVGGLDGRSEYGQRFPDQAFLYGARIPRLSDLCALIAQPGYQDVHLMLEIKSDPETLQDASARAAVVAAVVADVRALGLTQRTLMHSFDWALLAECARQAPEMPTSFLTQMPQNAADIGEDHATPAIPGLTEADASPPDLVAQAGGALWCPYYLDVTAAQVARAHALGLRVAVWTVNEMADIDRMIALGVDGIVTDYPGRVQRRLLALDHVWTEQAAMAV</sequence>
<dbReference type="SUPFAM" id="SSF51695">
    <property type="entry name" value="PLC-like phosphodiesterases"/>
    <property type="match status" value="1"/>
</dbReference>
<dbReference type="PROSITE" id="PS51704">
    <property type="entry name" value="GP_PDE"/>
    <property type="match status" value="1"/>
</dbReference>
<reference evidence="2 3" key="1">
    <citation type="submission" date="2024-04" db="EMBL/GenBank/DDBJ databases">
        <title>Draft genome sequence of Pseudophaeobacter arcticus NBRC 116598.</title>
        <authorList>
            <person name="Miyakawa T."/>
            <person name="Kusuya Y."/>
            <person name="Miura T."/>
        </authorList>
    </citation>
    <scope>NUCLEOTIDE SEQUENCE [LARGE SCALE GENOMIC DNA]</scope>
    <source>
        <strain evidence="2 3">SU-CL00105</strain>
    </source>
</reference>
<dbReference type="RefSeq" id="WP_353399500.1">
    <property type="nucleotide sequence ID" value="NZ_BAABWU010000006.1"/>
</dbReference>
<evidence type="ECO:0000313" key="2">
    <source>
        <dbReference type="EMBL" id="GAA6196550.1"/>
    </source>
</evidence>
<evidence type="ECO:0000313" key="3">
    <source>
        <dbReference type="Proteomes" id="UP001441944"/>
    </source>
</evidence>
<keyword evidence="3" id="KW-1185">Reference proteome</keyword>
<accession>A0ABQ0AL20</accession>
<comment type="caution">
    <text evidence="2">The sequence shown here is derived from an EMBL/GenBank/DDBJ whole genome shotgun (WGS) entry which is preliminary data.</text>
</comment>
<dbReference type="InterPro" id="IPR030395">
    <property type="entry name" value="GP_PDE_dom"/>
</dbReference>
<feature type="domain" description="GP-PDE" evidence="1">
    <location>
        <begin position="16"/>
        <end position="303"/>
    </location>
</feature>
<protein>
    <submittedName>
        <fullName evidence="2">Glycerophosphodiester phosphodiesterase</fullName>
    </submittedName>
</protein>
<gene>
    <name evidence="2" type="ORF">NBRC116598_19940</name>
</gene>
<evidence type="ECO:0000259" key="1">
    <source>
        <dbReference type="PROSITE" id="PS51704"/>
    </source>
</evidence>
<dbReference type="Pfam" id="PF03009">
    <property type="entry name" value="GDPD"/>
    <property type="match status" value="1"/>
</dbReference>
<dbReference type="EMBL" id="BAABWU010000006">
    <property type="protein sequence ID" value="GAA6196550.1"/>
    <property type="molecule type" value="Genomic_DNA"/>
</dbReference>
<organism evidence="2 3">
    <name type="scientific">Pseudophaeobacter arcticus</name>
    <dbReference type="NCBI Taxonomy" id="385492"/>
    <lineage>
        <taxon>Bacteria</taxon>
        <taxon>Pseudomonadati</taxon>
        <taxon>Pseudomonadota</taxon>
        <taxon>Alphaproteobacteria</taxon>
        <taxon>Rhodobacterales</taxon>
        <taxon>Paracoccaceae</taxon>
        <taxon>Pseudophaeobacter</taxon>
    </lineage>
</organism>